<dbReference type="GO" id="GO:0046872">
    <property type="term" value="F:metal ion binding"/>
    <property type="evidence" value="ECO:0007669"/>
    <property type="project" value="UniProtKB-KW"/>
</dbReference>
<comment type="similarity">
    <text evidence="4">Belongs to the cytochrome b5 family.</text>
</comment>
<dbReference type="InterPro" id="IPR036400">
    <property type="entry name" value="Cyt_B5-like_heme/steroid_sf"/>
</dbReference>
<dbReference type="GO" id="GO:0020037">
    <property type="term" value="F:heme binding"/>
    <property type="evidence" value="ECO:0007669"/>
    <property type="project" value="TreeGrafter"/>
</dbReference>
<feature type="domain" description="Cytochrome b5 heme-binding" evidence="6">
    <location>
        <begin position="6"/>
        <end position="83"/>
    </location>
</feature>
<sequence>MSGSKRNEFTAADVAKHDKKEDCWVIINNNIWDVTSWLPKHPGGEKLIFDFAGDDASEGYNTNHDPDHVFKTLSPSLNKGTVKMEGSKTSTQAPRPKMASTRQTFYPTPDPTISERYSTPGQDSGIAMGRGDSNPPDKYSTPAVDDDVDMGYHGGEDLFDKEYGLDDILDATAKAKHRQADYSLRMSHGWTIYDGTFEPVPQDKRRKRDVPYPSYVMHAFRARAGLSSLQLSRDAPISMVAIDIATAHVFRCMPGLVRRFVYLCPPNGPALWSDDEHATERMYGLMENPDYFRPAFGAADPDAKEYKTFSDLKKRPWIIWPIYVEDRFGKDWVTVMWYSERNPDSDVNLFNQLVSYTVIDPRRSVEPDENGRHQPIASRIDRIGGQLLRFLTKAGFETDNAEYEECLCAPMPLEEATSGERCFANIKDIFTQMTTWYDKGGKFARAGVVDSLQKWVNPFQMRIEMTGINAFILMASLDFDARISVEAILPNTVTEVAADGVKKWVNNYDLAGPFHEPQLAANDFNLPPTDIFQVVER</sequence>
<dbReference type="PANTHER" id="PTHR19359">
    <property type="entry name" value="CYTOCHROME B5"/>
    <property type="match status" value="1"/>
</dbReference>
<accession>A0A9W8TM26</accession>
<proteinExistence type="inferred from homology"/>
<protein>
    <recommendedName>
        <fullName evidence="6">Cytochrome b5 heme-binding domain-containing protein</fullName>
    </recommendedName>
</protein>
<gene>
    <name evidence="7" type="ORF">NPX13_g6105</name>
</gene>
<dbReference type="GO" id="GO:0016020">
    <property type="term" value="C:membrane"/>
    <property type="evidence" value="ECO:0007669"/>
    <property type="project" value="TreeGrafter"/>
</dbReference>
<evidence type="ECO:0000259" key="6">
    <source>
        <dbReference type="PROSITE" id="PS50255"/>
    </source>
</evidence>
<dbReference type="Proteomes" id="UP001148614">
    <property type="component" value="Unassembled WGS sequence"/>
</dbReference>
<evidence type="ECO:0000256" key="2">
    <source>
        <dbReference type="ARBA" id="ARBA00022723"/>
    </source>
</evidence>
<evidence type="ECO:0000256" key="4">
    <source>
        <dbReference type="ARBA" id="ARBA00038168"/>
    </source>
</evidence>
<feature type="region of interest" description="Disordered" evidence="5">
    <location>
        <begin position="78"/>
        <end position="138"/>
    </location>
</feature>
<dbReference type="InterPro" id="IPR001199">
    <property type="entry name" value="Cyt_B5-like_heme/steroid-bd"/>
</dbReference>
<evidence type="ECO:0000313" key="8">
    <source>
        <dbReference type="Proteomes" id="UP001148614"/>
    </source>
</evidence>
<dbReference type="Gene3D" id="3.10.120.10">
    <property type="entry name" value="Cytochrome b5-like heme/steroid binding domain"/>
    <property type="match status" value="1"/>
</dbReference>
<organism evidence="7 8">
    <name type="scientific">Xylaria arbuscula</name>
    <dbReference type="NCBI Taxonomy" id="114810"/>
    <lineage>
        <taxon>Eukaryota</taxon>
        <taxon>Fungi</taxon>
        <taxon>Dikarya</taxon>
        <taxon>Ascomycota</taxon>
        <taxon>Pezizomycotina</taxon>
        <taxon>Sordariomycetes</taxon>
        <taxon>Xylariomycetidae</taxon>
        <taxon>Xylariales</taxon>
        <taxon>Xylariaceae</taxon>
        <taxon>Xylaria</taxon>
    </lineage>
</organism>
<dbReference type="SMART" id="SM01117">
    <property type="entry name" value="Cyt-b5"/>
    <property type="match status" value="1"/>
</dbReference>
<dbReference type="VEuPathDB" id="FungiDB:F4678DRAFT_469840"/>
<dbReference type="EMBL" id="JANPWZ010001040">
    <property type="protein sequence ID" value="KAJ3569392.1"/>
    <property type="molecule type" value="Genomic_DNA"/>
</dbReference>
<comment type="caution">
    <text evidence="7">The sequence shown here is derived from an EMBL/GenBank/DDBJ whole genome shotgun (WGS) entry which is preliminary data.</text>
</comment>
<reference evidence="7" key="1">
    <citation type="submission" date="2022-07" db="EMBL/GenBank/DDBJ databases">
        <title>Genome Sequence of Xylaria arbuscula.</title>
        <authorList>
            <person name="Buettner E."/>
        </authorList>
    </citation>
    <scope>NUCLEOTIDE SEQUENCE</scope>
    <source>
        <strain evidence="7">VT107</strain>
    </source>
</reference>
<dbReference type="SUPFAM" id="SSF55856">
    <property type="entry name" value="Cytochrome b5-like heme/steroid binding domain"/>
    <property type="match status" value="1"/>
</dbReference>
<dbReference type="InterPro" id="IPR050668">
    <property type="entry name" value="Cytochrome_b5"/>
</dbReference>
<dbReference type="PROSITE" id="PS50255">
    <property type="entry name" value="CYTOCHROME_B5_2"/>
    <property type="match status" value="1"/>
</dbReference>
<evidence type="ECO:0000256" key="5">
    <source>
        <dbReference type="SAM" id="MobiDB-lite"/>
    </source>
</evidence>
<keyword evidence="1" id="KW-0349">Heme</keyword>
<dbReference type="AlphaFoldDB" id="A0A9W8TM26"/>
<evidence type="ECO:0000256" key="1">
    <source>
        <dbReference type="ARBA" id="ARBA00022617"/>
    </source>
</evidence>
<dbReference type="PANTHER" id="PTHR19359:SF95">
    <property type="entry name" value="CYTOCHROME B5 TYPE B"/>
    <property type="match status" value="1"/>
</dbReference>
<dbReference type="Pfam" id="PF00173">
    <property type="entry name" value="Cyt-b5"/>
    <property type="match status" value="1"/>
</dbReference>
<keyword evidence="8" id="KW-1185">Reference proteome</keyword>
<keyword evidence="3" id="KW-0408">Iron</keyword>
<evidence type="ECO:0000256" key="3">
    <source>
        <dbReference type="ARBA" id="ARBA00023004"/>
    </source>
</evidence>
<evidence type="ECO:0000313" key="7">
    <source>
        <dbReference type="EMBL" id="KAJ3569392.1"/>
    </source>
</evidence>
<keyword evidence="2" id="KW-0479">Metal-binding</keyword>
<name>A0A9W8TM26_9PEZI</name>